<sequence length="10" mass="1021">MAGPIAFDLS</sequence>
<dbReference type="Proteomes" id="UP000015530">
    <property type="component" value="Unassembled WGS sequence"/>
</dbReference>
<dbReference type="EMBL" id="AMYD01000611">
    <property type="protein sequence ID" value="EQB56991.1"/>
    <property type="molecule type" value="Genomic_DNA"/>
</dbReference>
<name>T0LZM8_COLGC</name>
<accession>T0LZM8</accession>
<evidence type="ECO:0000313" key="2">
    <source>
        <dbReference type="Proteomes" id="UP000015530"/>
    </source>
</evidence>
<comment type="caution">
    <text evidence="1">The sequence shown here is derived from an EMBL/GenBank/DDBJ whole genome shotgun (WGS) entry which is preliminary data.</text>
</comment>
<organism evidence="1 2">
    <name type="scientific">Colletotrichum gloeosporioides (strain Cg-14)</name>
    <name type="common">Anthracnose fungus</name>
    <name type="synonym">Glomerella cingulata</name>
    <dbReference type="NCBI Taxonomy" id="1237896"/>
    <lineage>
        <taxon>Eukaryota</taxon>
        <taxon>Fungi</taxon>
        <taxon>Dikarya</taxon>
        <taxon>Ascomycota</taxon>
        <taxon>Pezizomycotina</taxon>
        <taxon>Sordariomycetes</taxon>
        <taxon>Hypocreomycetidae</taxon>
        <taxon>Glomerellales</taxon>
        <taxon>Glomerellaceae</taxon>
        <taxon>Colletotrichum</taxon>
        <taxon>Colletotrichum gloeosporioides species complex</taxon>
    </lineage>
</organism>
<protein>
    <submittedName>
        <fullName evidence="1">Uncharacterized protein</fullName>
    </submittedName>
</protein>
<evidence type="ECO:0000313" key="1">
    <source>
        <dbReference type="EMBL" id="EQB56991.1"/>
    </source>
</evidence>
<dbReference type="HOGENOM" id="CLU_3438347_0_0_1"/>
<proteinExistence type="predicted"/>
<gene>
    <name evidence="1" type="ORF">CGLO_02942</name>
</gene>
<reference evidence="2" key="1">
    <citation type="journal article" date="2013" name="Mol. Plant Microbe Interact.">
        <title>Global aspects of pacC regulation of pathogenicity genes in Colletotrichum gloeosporioides as revealed by transcriptome analysis.</title>
        <authorList>
            <person name="Alkan N."/>
            <person name="Meng X."/>
            <person name="Friedlander G."/>
            <person name="Reuveni E."/>
            <person name="Sukno S."/>
            <person name="Sherman A."/>
            <person name="Thon M."/>
            <person name="Fluhr R."/>
            <person name="Prusky D."/>
        </authorList>
    </citation>
    <scope>NUCLEOTIDE SEQUENCE [LARGE SCALE GENOMIC DNA]</scope>
    <source>
        <strain evidence="2">Cg-14</strain>
    </source>
</reference>